<feature type="transmembrane region" description="Helical" evidence="1">
    <location>
        <begin position="63"/>
        <end position="80"/>
    </location>
</feature>
<feature type="transmembrane region" description="Helical" evidence="1">
    <location>
        <begin position="319"/>
        <end position="337"/>
    </location>
</feature>
<keyword evidence="3" id="KW-1185">Reference proteome</keyword>
<evidence type="ECO:0008006" key="4">
    <source>
        <dbReference type="Google" id="ProtNLM"/>
    </source>
</evidence>
<keyword evidence="1" id="KW-0812">Transmembrane</keyword>
<evidence type="ECO:0000256" key="1">
    <source>
        <dbReference type="SAM" id="Phobius"/>
    </source>
</evidence>
<feature type="transmembrane region" description="Helical" evidence="1">
    <location>
        <begin position="137"/>
        <end position="156"/>
    </location>
</feature>
<feature type="transmembrane region" description="Helical" evidence="1">
    <location>
        <begin position="285"/>
        <end position="307"/>
    </location>
</feature>
<keyword evidence="1" id="KW-0472">Membrane</keyword>
<comment type="caution">
    <text evidence="2">The sequence shown here is derived from an EMBL/GenBank/DDBJ whole genome shotgun (WGS) entry which is preliminary data.</text>
</comment>
<feature type="transmembrane region" description="Helical" evidence="1">
    <location>
        <begin position="343"/>
        <end position="364"/>
    </location>
</feature>
<protein>
    <recommendedName>
        <fullName evidence="4">Glycosyltransferase RgtA/B/C/D-like domain-containing protein</fullName>
    </recommendedName>
</protein>
<proteinExistence type="predicted"/>
<dbReference type="EMBL" id="JBBKTW010000005">
    <property type="protein sequence ID" value="MEN2989483.1"/>
    <property type="molecule type" value="Genomic_DNA"/>
</dbReference>
<feature type="transmembrane region" description="Helical" evidence="1">
    <location>
        <begin position="163"/>
        <end position="179"/>
    </location>
</feature>
<feature type="transmembrane region" description="Helical" evidence="1">
    <location>
        <begin position="371"/>
        <end position="391"/>
    </location>
</feature>
<evidence type="ECO:0000313" key="3">
    <source>
        <dbReference type="Proteomes" id="UP001413721"/>
    </source>
</evidence>
<evidence type="ECO:0000313" key="2">
    <source>
        <dbReference type="EMBL" id="MEN2989483.1"/>
    </source>
</evidence>
<dbReference type="Proteomes" id="UP001413721">
    <property type="component" value="Unassembled WGS sequence"/>
</dbReference>
<feature type="transmembrane region" description="Helical" evidence="1">
    <location>
        <begin position="12"/>
        <end position="31"/>
    </location>
</feature>
<feature type="transmembrane region" description="Helical" evidence="1">
    <location>
        <begin position="87"/>
        <end position="107"/>
    </location>
</feature>
<reference evidence="2 3" key="1">
    <citation type="submission" date="2024-03" db="EMBL/GenBank/DDBJ databases">
        <title>High-quality draft genome sequencing of Tistrella sp. BH-R2-4.</title>
        <authorList>
            <person name="Dong C."/>
        </authorList>
    </citation>
    <scope>NUCLEOTIDE SEQUENCE [LARGE SCALE GENOMIC DNA]</scope>
    <source>
        <strain evidence="2 3">BH-R2-4</strain>
    </source>
</reference>
<organism evidence="2 3">
    <name type="scientific">Tistrella arctica</name>
    <dbReference type="NCBI Taxonomy" id="3133430"/>
    <lineage>
        <taxon>Bacteria</taxon>
        <taxon>Pseudomonadati</taxon>
        <taxon>Pseudomonadota</taxon>
        <taxon>Alphaproteobacteria</taxon>
        <taxon>Geminicoccales</taxon>
        <taxon>Geminicoccaceae</taxon>
        <taxon>Tistrella</taxon>
    </lineage>
</organism>
<dbReference type="RefSeq" id="WP_345937600.1">
    <property type="nucleotide sequence ID" value="NZ_JBBKTW010000005.1"/>
</dbReference>
<keyword evidence="1" id="KW-1133">Transmembrane helix</keyword>
<accession>A0ABU9YL24</accession>
<feature type="transmembrane region" description="Helical" evidence="1">
    <location>
        <begin position="185"/>
        <end position="212"/>
    </location>
</feature>
<name>A0ABU9YL24_9PROT</name>
<feature type="transmembrane region" description="Helical" evidence="1">
    <location>
        <begin position="224"/>
        <end position="244"/>
    </location>
</feature>
<gene>
    <name evidence="2" type="ORF">WG926_14300</name>
</gene>
<sequence length="507" mass="54456">MGMAEGGIRFRHLLPAMLLPLLALAALRWIWGFDGLYGQDAHEYARFAGALQDWIAQGVPPGWHAWPVGFTLLGALGGWITGDVVLALQMIAALSLAATVPAVARIIDGLNRPSGVPDDGGLPDDGRLPDDGPGLRGLWLFLAIAVTPALFQAGVLVMSDMTAIAFGCWAIVFQAGFTRRPSTGALMGFAAMAVAAVGTRYGMAVLLLLPGLHVAAMAIRHRAWAGLAGAIMILAAGVALHIAVKQSDAGGLFQHYSLTLWSASNWFVRDVSTADGIQHYPLPTLVYVVTALARPSHLPLVLVLPFLRLRDLSGRQAMLLAAAAGLYALFLAGIPFQNPRFQLPLHPLAAALLYPAWLRAAGWARRHIRQVVLAVPVVMLAVQMIQAGRALSPLIDRNRFERHLAALLQPLGPGLLYTFDVDPALGNRDVPQRMVNLWSRRIDDFEPGALILFAPDAMAAQWAGRNPMLNWQRAERTHVLEPVADAGRGWRLVRVGPPRPDTAGAGG</sequence>